<evidence type="ECO:0000259" key="1">
    <source>
        <dbReference type="SMART" id="SM00382"/>
    </source>
</evidence>
<dbReference type="InterPro" id="IPR011704">
    <property type="entry name" value="ATPase_dyneun-rel_AAA"/>
</dbReference>
<dbReference type="SUPFAM" id="SSF52540">
    <property type="entry name" value="P-loop containing nucleoside triphosphate hydrolases"/>
    <property type="match status" value="1"/>
</dbReference>
<dbReference type="Proteomes" id="UP000199444">
    <property type="component" value="Unassembled WGS sequence"/>
</dbReference>
<dbReference type="SMART" id="SM00382">
    <property type="entry name" value="AAA"/>
    <property type="match status" value="1"/>
</dbReference>
<dbReference type="InterPro" id="IPR027417">
    <property type="entry name" value="P-loop_NTPase"/>
</dbReference>
<dbReference type="Pfam" id="PF07728">
    <property type="entry name" value="AAA_5"/>
    <property type="match status" value="1"/>
</dbReference>
<name>A0A1H1DYH4_9BACI</name>
<dbReference type="AlphaFoldDB" id="A0A1H1DYH4"/>
<dbReference type="PANTHER" id="PTHR37291:SF1">
    <property type="entry name" value="TYPE IV METHYL-DIRECTED RESTRICTION ENZYME ECOKMCRB SUBUNIT"/>
    <property type="match status" value="1"/>
</dbReference>
<dbReference type="GO" id="GO:0005524">
    <property type="term" value="F:ATP binding"/>
    <property type="evidence" value="ECO:0007669"/>
    <property type="project" value="InterPro"/>
</dbReference>
<protein>
    <submittedName>
        <fullName evidence="2">AAA domain (Dynein-related subfamily)</fullName>
    </submittedName>
</protein>
<evidence type="ECO:0000313" key="3">
    <source>
        <dbReference type="Proteomes" id="UP000199444"/>
    </source>
</evidence>
<feature type="domain" description="AAA+ ATPase" evidence="1">
    <location>
        <begin position="316"/>
        <end position="488"/>
    </location>
</feature>
<organism evidence="2 3">
    <name type="scientific">Virgibacillus salinus</name>
    <dbReference type="NCBI Taxonomy" id="553311"/>
    <lineage>
        <taxon>Bacteria</taxon>
        <taxon>Bacillati</taxon>
        <taxon>Bacillota</taxon>
        <taxon>Bacilli</taxon>
        <taxon>Bacillales</taxon>
        <taxon>Bacillaceae</taxon>
        <taxon>Virgibacillus</taxon>
    </lineage>
</organism>
<proteinExistence type="predicted"/>
<dbReference type="InterPro" id="IPR003593">
    <property type="entry name" value="AAA+_ATPase"/>
</dbReference>
<dbReference type="STRING" id="553311.SAMN05216231_2633"/>
<gene>
    <name evidence="2" type="ORF">SAMN05216231_2633</name>
</gene>
<dbReference type="InterPro" id="IPR052934">
    <property type="entry name" value="Methyl-DNA_Rec/Restrict_Enz"/>
</dbReference>
<sequence length="601" mass="69318">MAIYYEQEKNDRKAIYDAADKWKNECLLKEKSLIWDGESIWTDANMSRFRKIFIERPDESGENFESKLKQQLVDESEGVYKFVIELLFIYQLFPVKSSISYKTKIEKLKTIASWKNMTINTSLPIFKSLKEGIGHPGMYFAMQKYHEISFLFLLVEHFKTMNNLENTLTNPTDLKKAVEKIQKQVGKKVQMHHVVLHLLLPDNFERIASWGHKTKITKAYSDLINEGTSDIDDKLWLIREKLENKYPDSKIDFYRSPAKDKWKDDKEDEDKDPINPISRVGNNIPSTNFNVEHFENGLVFENINVLMSQVMTALQNGKHIILTGPPGTGKSKLASKICEMYKVQSTMVTAASNWSTYETIGGYRPDREGNLYFDEGIFLECVKNKETSKPENKWLIIDEINRADIDKAFGSLFSVLTGDEVTLPFESKSGESIRMKPQGEMASVEADEHTYVVPNDWRIIATMNTIDKASLYEMSYAFMRRFAFIPVGIPKEINSGLVQQYLDIWGMNTYPNVETLTAIWKLINNYRKIGPAIVEDIAKHTQDNEDFTSAIILYVLPQFEGLPVNRIQDFITLLVDETDAIIEKNHLDDFVNDFFDVGAFE</sequence>
<dbReference type="GO" id="GO:0016887">
    <property type="term" value="F:ATP hydrolysis activity"/>
    <property type="evidence" value="ECO:0007669"/>
    <property type="project" value="InterPro"/>
</dbReference>
<dbReference type="RefSeq" id="WP_217633964.1">
    <property type="nucleotide sequence ID" value="NZ_FNKD01000003.1"/>
</dbReference>
<dbReference type="PANTHER" id="PTHR37291">
    <property type="entry name" value="5-METHYLCYTOSINE-SPECIFIC RESTRICTION ENZYME B"/>
    <property type="match status" value="1"/>
</dbReference>
<evidence type="ECO:0000313" key="2">
    <source>
        <dbReference type="EMBL" id="SDQ81309.1"/>
    </source>
</evidence>
<accession>A0A1H1DYH4</accession>
<dbReference type="Gene3D" id="3.40.50.300">
    <property type="entry name" value="P-loop containing nucleotide triphosphate hydrolases"/>
    <property type="match status" value="1"/>
</dbReference>
<dbReference type="EMBL" id="FNKD01000003">
    <property type="protein sequence ID" value="SDQ81309.1"/>
    <property type="molecule type" value="Genomic_DNA"/>
</dbReference>
<reference evidence="2 3" key="1">
    <citation type="submission" date="2016-10" db="EMBL/GenBank/DDBJ databases">
        <authorList>
            <person name="de Groot N.N."/>
        </authorList>
    </citation>
    <scope>NUCLEOTIDE SEQUENCE [LARGE SCALE GENOMIC DNA]</scope>
    <source>
        <strain evidence="2 3">CGMCC 1.10449</strain>
    </source>
</reference>
<keyword evidence="3" id="KW-1185">Reference proteome</keyword>